<comment type="similarity">
    <text evidence="1">Belongs to the CCM1 family.</text>
</comment>
<dbReference type="EMBL" id="NPIC01000008">
    <property type="protein sequence ID" value="RDL33779.1"/>
    <property type="molecule type" value="Genomic_DNA"/>
</dbReference>
<dbReference type="Pfam" id="PF13812">
    <property type="entry name" value="PPR_3"/>
    <property type="match status" value="1"/>
</dbReference>
<evidence type="ECO:0000313" key="8">
    <source>
        <dbReference type="EMBL" id="RDL33779.1"/>
    </source>
</evidence>
<reference evidence="8 9" key="1">
    <citation type="journal article" date="2018" name="IMA Fungus">
        <title>IMA Genome-F 9: Draft genome sequence of Annulohypoxylon stygium, Aspergillus mulundensis, Berkeleyomyces basicola (syn. Thielaviopsis basicola), Ceratocystis smalleyi, two Cercospora beticola strains, Coleophoma cylindrospora, Fusarium fracticaudum, Phialophora cf. hyalina, and Morchella septimelata.</title>
        <authorList>
            <person name="Wingfield B.D."/>
            <person name="Bills G.F."/>
            <person name="Dong Y."/>
            <person name="Huang W."/>
            <person name="Nel W.J."/>
            <person name="Swalarsk-Parry B.S."/>
            <person name="Vaghefi N."/>
            <person name="Wilken P.M."/>
            <person name="An Z."/>
            <person name="de Beer Z.W."/>
            <person name="De Vos L."/>
            <person name="Chen L."/>
            <person name="Duong T.A."/>
            <person name="Gao Y."/>
            <person name="Hammerbacher A."/>
            <person name="Kikkert J.R."/>
            <person name="Li Y."/>
            <person name="Li H."/>
            <person name="Li K."/>
            <person name="Li Q."/>
            <person name="Liu X."/>
            <person name="Ma X."/>
            <person name="Naidoo K."/>
            <person name="Pethybridge S.J."/>
            <person name="Sun J."/>
            <person name="Steenkamp E.T."/>
            <person name="van der Nest M.A."/>
            <person name="van Wyk S."/>
            <person name="Wingfield M.J."/>
            <person name="Xiong C."/>
            <person name="Yue Q."/>
            <person name="Zhang X."/>
        </authorList>
    </citation>
    <scope>NUCLEOTIDE SEQUENCE [LARGE SCALE GENOMIC DNA]</scope>
    <source>
        <strain evidence="8 9">BP 5553</strain>
    </source>
</reference>
<dbReference type="OrthoDB" id="747253at2759"/>
<dbReference type="InterPro" id="IPR011990">
    <property type="entry name" value="TPR-like_helical_dom_sf"/>
</dbReference>
<accession>A0A370TFV0</accession>
<dbReference type="PROSITE" id="PS52002">
    <property type="entry name" value="SM"/>
    <property type="match status" value="1"/>
</dbReference>
<keyword evidence="2" id="KW-0508">mRNA splicing</keyword>
<dbReference type="STRING" id="2656787.A0A370TFV0"/>
<name>A0A370TFV0_9HELO</name>
<evidence type="ECO:0000256" key="3">
    <source>
        <dbReference type="ARBA" id="ARBA00022737"/>
    </source>
</evidence>
<dbReference type="CDD" id="cd01723">
    <property type="entry name" value="LSm4"/>
    <property type="match status" value="1"/>
</dbReference>
<dbReference type="SMART" id="SM00651">
    <property type="entry name" value="Sm"/>
    <property type="match status" value="1"/>
</dbReference>
<dbReference type="PROSITE" id="PS51375">
    <property type="entry name" value="PPR"/>
    <property type="match status" value="1"/>
</dbReference>
<evidence type="ECO:0000259" key="7">
    <source>
        <dbReference type="PROSITE" id="PS52002"/>
    </source>
</evidence>
<gene>
    <name evidence="8" type="ORF">BP5553_08147</name>
</gene>
<dbReference type="Gene3D" id="1.25.40.10">
    <property type="entry name" value="Tetratricopeptide repeat domain"/>
    <property type="match status" value="3"/>
</dbReference>
<dbReference type="RefSeq" id="XP_031867061.1">
    <property type="nucleotide sequence ID" value="XM_032016770.1"/>
</dbReference>
<dbReference type="InterPro" id="IPR034101">
    <property type="entry name" value="Lsm4"/>
</dbReference>
<dbReference type="AlphaFoldDB" id="A0A370TFV0"/>
<keyword evidence="2" id="KW-0507">mRNA processing</keyword>
<dbReference type="SUPFAM" id="SSF50182">
    <property type="entry name" value="Sm-like ribonucleoproteins"/>
    <property type="match status" value="1"/>
</dbReference>
<comment type="subunit">
    <text evidence="5">Binds to mitochondrial small subunit 15S rRNA.</text>
</comment>
<comment type="caution">
    <text evidence="8">The sequence shown here is derived from an EMBL/GenBank/DDBJ whole genome shotgun (WGS) entry which is preliminary data.</text>
</comment>
<dbReference type="InterPro" id="IPR047575">
    <property type="entry name" value="Sm"/>
</dbReference>
<proteinExistence type="inferred from homology"/>
<keyword evidence="9" id="KW-1185">Reference proteome</keyword>
<evidence type="ECO:0000256" key="6">
    <source>
        <dbReference type="PROSITE-ProRule" id="PRU00708"/>
    </source>
</evidence>
<evidence type="ECO:0000313" key="9">
    <source>
        <dbReference type="Proteomes" id="UP000254866"/>
    </source>
</evidence>
<dbReference type="Pfam" id="PF23276">
    <property type="entry name" value="TPR_24"/>
    <property type="match status" value="1"/>
</dbReference>
<keyword evidence="3" id="KW-0677">Repeat</keyword>
<dbReference type="GO" id="GO:0000956">
    <property type="term" value="P:nuclear-transcribed mRNA catabolic process"/>
    <property type="evidence" value="ECO:0007669"/>
    <property type="project" value="InterPro"/>
</dbReference>
<dbReference type="FunFam" id="2.30.30.100:FF:000024">
    <property type="entry name" value="U6 snRNA-associated Sm-like protein LSm4"/>
    <property type="match status" value="1"/>
</dbReference>
<sequence>MLPLGLLTAAQGHPMLVELKNGETLNGHLVTCDTWMNLTLKEVVQTSPDGDRFFRLPEVYVKGNNIKYLRVPDEIIDLVKEQQQGQQNTGQRFVVVVDTEDSMPPIRIPIDGLWRCLCPSIDTVAASYSAARICAPQTRKPASRPRTRNKNAPQLWDRAFHSSSQSQSQATNEGPTLRKKIPIRYLFKGPRVIRQSVVPKSETELADPYHQVPLAHLYDRLRQMAVQEGGYDTVMKLVEYLVRVRGEKPALVHYDALIRANTDAENGSVEVVKGLLKEMKDEGIGADSGLYHAVLQVLAIHPDYLLRNQIMQEMKERWFGLSPEGWHSLTTGLLRDRQLEVAMDKLEEMQSDQIVIQPWLYDIFTYKLCEAGEVDEAFKLLYYRFQHDRKDIEPSVWYYLLNTFSSSFHYEGVKYIWNLRVATSYLIPSDGICVHVLNLAARHADPILATSAVRILSSRRTALAPFHYEALLAAYAASEDLGTAFRILMIMSKAGFEPDSATTRPLFTHLSQPSSSLSKAWKTLKSLFDDGHTIHIAAVNVVIEATIAQKRFGEAVELYKELHTICESGPNTETFNILFQGAEKGQAKDTAMFLASEMMALGIKADYLTYDRLIMVCLHADDYEDAFRYLDEMKKVGKDKFQNGQKGWWMRFGTAAEMVKKCTEAGDERGTAMLAEMKRRGMDDPKLNQWVADHTSTARYWNPARVRHAA</sequence>
<comment type="function">
    <text evidence="4">Regulates mitochondrial small subunit maturation by controlling 15S rRNA 5'-end processing. Localizes to the 5' precursor of the 15S rRNA in a position that is subsequently occupied by mS47 in the mature yeast mtSSU. Uses structure and sequence-specific RNA recognition, binding to a single-stranded region of the precursor and specifically recognizing bases -6 to -1. The exchange of Ccm1 for mS47 is coupled to the irreversible removal of precursor rRNA that is accompanied by conformational changes of the mitoribosomal proteins uS5m and mS26. These conformational changes signal completion of 5'-end rRNA processing through protection of the mature 5'-end of the 15S rRNA and stabilization of mS47. The removal of the 5' precursor together with the dissociation of Ccm1 may be catalyzed by the 5'-3' exoribonuclease Pet127. Involved in the specific removal of group I introns in mitochondrial encoded transcripts.</text>
</comment>
<feature type="domain" description="Sm" evidence="7">
    <location>
        <begin position="2"/>
        <end position="75"/>
    </location>
</feature>
<dbReference type="GO" id="GO:0003723">
    <property type="term" value="F:RNA binding"/>
    <property type="evidence" value="ECO:0007669"/>
    <property type="project" value="InterPro"/>
</dbReference>
<dbReference type="InterPro" id="IPR010920">
    <property type="entry name" value="LSM_dom_sf"/>
</dbReference>
<dbReference type="GO" id="GO:0005681">
    <property type="term" value="C:spliceosomal complex"/>
    <property type="evidence" value="ECO:0007669"/>
    <property type="project" value="UniProtKB-KW"/>
</dbReference>
<organism evidence="8 9">
    <name type="scientific">Venustampulla echinocandica</name>
    <dbReference type="NCBI Taxonomy" id="2656787"/>
    <lineage>
        <taxon>Eukaryota</taxon>
        <taxon>Fungi</taxon>
        <taxon>Dikarya</taxon>
        <taxon>Ascomycota</taxon>
        <taxon>Pezizomycotina</taxon>
        <taxon>Leotiomycetes</taxon>
        <taxon>Helotiales</taxon>
        <taxon>Pleuroascaceae</taxon>
        <taxon>Venustampulla</taxon>
    </lineage>
</organism>
<dbReference type="Pfam" id="PF01423">
    <property type="entry name" value="LSM"/>
    <property type="match status" value="1"/>
</dbReference>
<protein>
    <recommendedName>
        <fullName evidence="7">Sm domain-containing protein</fullName>
    </recommendedName>
</protein>
<evidence type="ECO:0000256" key="1">
    <source>
        <dbReference type="ARBA" id="ARBA00006192"/>
    </source>
</evidence>
<evidence type="ECO:0000256" key="2">
    <source>
        <dbReference type="ARBA" id="ARBA00022728"/>
    </source>
</evidence>
<dbReference type="Gene3D" id="2.30.30.100">
    <property type="match status" value="1"/>
</dbReference>
<dbReference type="Proteomes" id="UP000254866">
    <property type="component" value="Unassembled WGS sequence"/>
</dbReference>
<evidence type="ECO:0000256" key="4">
    <source>
        <dbReference type="ARBA" id="ARBA00044493"/>
    </source>
</evidence>
<evidence type="ECO:0000256" key="5">
    <source>
        <dbReference type="ARBA" id="ARBA00044511"/>
    </source>
</evidence>
<dbReference type="GeneID" id="43600996"/>
<dbReference type="PANTHER" id="PTHR47447:SF17">
    <property type="entry name" value="OS12G0638900 PROTEIN"/>
    <property type="match status" value="1"/>
</dbReference>
<keyword evidence="2" id="KW-0747">Spliceosome</keyword>
<dbReference type="GO" id="GO:0000398">
    <property type="term" value="P:mRNA splicing, via spliceosome"/>
    <property type="evidence" value="ECO:0007669"/>
    <property type="project" value="InterPro"/>
</dbReference>
<dbReference type="InterPro" id="IPR001163">
    <property type="entry name" value="Sm_dom_euk/arc"/>
</dbReference>
<feature type="repeat" description="PPR" evidence="6">
    <location>
        <begin position="464"/>
        <end position="498"/>
    </location>
</feature>
<dbReference type="InterPro" id="IPR002885">
    <property type="entry name" value="PPR_rpt"/>
</dbReference>
<dbReference type="InterPro" id="IPR057027">
    <property type="entry name" value="TPR_mt"/>
</dbReference>
<dbReference type="PANTHER" id="PTHR47447">
    <property type="entry name" value="OS03G0856100 PROTEIN"/>
    <property type="match status" value="1"/>
</dbReference>